<reference evidence="3 4" key="1">
    <citation type="submission" date="2021-06" db="EMBL/GenBank/DDBJ databases">
        <title>A haploid diamondback moth (Plutella xylostella L.) genome assembly resolves 31 chromosomes and identifies a diamide resistance mutation.</title>
        <authorList>
            <person name="Ward C.M."/>
            <person name="Perry K.D."/>
            <person name="Baker G."/>
            <person name="Powis K."/>
            <person name="Heckel D.G."/>
            <person name="Baxter S.W."/>
        </authorList>
    </citation>
    <scope>NUCLEOTIDE SEQUENCE [LARGE SCALE GENOMIC DNA]</scope>
    <source>
        <strain evidence="3 4">LV</strain>
        <tissue evidence="3">Single pupa</tissue>
    </source>
</reference>
<accession>A0ABQ7R2W8</accession>
<gene>
    <name evidence="3" type="ORF">JYU34_002692</name>
</gene>
<sequence length="308" mass="35059">MPTRPLSPELQEKAIKELNEDPKRLESDIRHMKEWISKQSHLKARTEDQWIVSFLRGCKFSLEKAKQKIDLYYTLYNSSPEFNSVRHNNPKFNEILDTGCLLILPKPSAPDAPKVVIIRPGAFDANKVHISECMAVLNVLQEIHLLDDDNASVAGVVVVLDLDAVTINHFFQMTPMQMKRMVVASQDASPLRLRGQHYLNTPPGFETIFNAINSLLSDKNRSRSFVHNKNYEEFYKHIPKNILPEEYGGTAGSVADNIDYWKSKVKEYKTVLEESLQCGADEARRPEKSKPAADDFGVEGSFRKLNVD</sequence>
<dbReference type="Proteomes" id="UP000823941">
    <property type="component" value="Chromosome 4"/>
</dbReference>
<dbReference type="Gene3D" id="3.40.525.10">
    <property type="entry name" value="CRAL-TRIO lipid binding domain"/>
    <property type="match status" value="1"/>
</dbReference>
<dbReference type="PRINTS" id="PR00180">
    <property type="entry name" value="CRETINALDHBP"/>
</dbReference>
<name>A0ABQ7R2W8_PLUXY</name>
<dbReference type="InterPro" id="IPR036865">
    <property type="entry name" value="CRAL-TRIO_dom_sf"/>
</dbReference>
<evidence type="ECO:0000259" key="2">
    <source>
        <dbReference type="PROSITE" id="PS50191"/>
    </source>
</evidence>
<feature type="region of interest" description="Disordered" evidence="1">
    <location>
        <begin position="279"/>
        <end position="308"/>
    </location>
</feature>
<organism evidence="3 4">
    <name type="scientific">Plutella xylostella</name>
    <name type="common">Diamondback moth</name>
    <name type="synonym">Plutella maculipennis</name>
    <dbReference type="NCBI Taxonomy" id="51655"/>
    <lineage>
        <taxon>Eukaryota</taxon>
        <taxon>Metazoa</taxon>
        <taxon>Ecdysozoa</taxon>
        <taxon>Arthropoda</taxon>
        <taxon>Hexapoda</taxon>
        <taxon>Insecta</taxon>
        <taxon>Pterygota</taxon>
        <taxon>Neoptera</taxon>
        <taxon>Endopterygota</taxon>
        <taxon>Lepidoptera</taxon>
        <taxon>Glossata</taxon>
        <taxon>Ditrysia</taxon>
        <taxon>Yponomeutoidea</taxon>
        <taxon>Plutellidae</taxon>
        <taxon>Plutella</taxon>
    </lineage>
</organism>
<evidence type="ECO:0000256" key="1">
    <source>
        <dbReference type="SAM" id="MobiDB-lite"/>
    </source>
</evidence>
<keyword evidence="4" id="KW-1185">Reference proteome</keyword>
<dbReference type="SMART" id="SM00516">
    <property type="entry name" value="SEC14"/>
    <property type="match status" value="1"/>
</dbReference>
<protein>
    <recommendedName>
        <fullName evidence="2">CRAL-TRIO domain-containing protein</fullName>
    </recommendedName>
</protein>
<evidence type="ECO:0000313" key="3">
    <source>
        <dbReference type="EMBL" id="KAG7311644.1"/>
    </source>
</evidence>
<dbReference type="EMBL" id="JAHIBW010000004">
    <property type="protein sequence ID" value="KAG7311644.1"/>
    <property type="molecule type" value="Genomic_DNA"/>
</dbReference>
<dbReference type="Gene3D" id="1.10.8.20">
    <property type="entry name" value="N-terminal domain of phosphatidylinositol transfer protein sec14p"/>
    <property type="match status" value="1"/>
</dbReference>
<dbReference type="InterPro" id="IPR001251">
    <property type="entry name" value="CRAL-TRIO_dom"/>
</dbReference>
<dbReference type="SUPFAM" id="SSF52087">
    <property type="entry name" value="CRAL/TRIO domain"/>
    <property type="match status" value="1"/>
</dbReference>
<dbReference type="Gene3D" id="1.20.5.1200">
    <property type="entry name" value="Alpha-tocopherol transfer"/>
    <property type="match status" value="1"/>
</dbReference>
<feature type="domain" description="CRAL-TRIO" evidence="2">
    <location>
        <begin position="89"/>
        <end position="255"/>
    </location>
</feature>
<evidence type="ECO:0000313" key="4">
    <source>
        <dbReference type="Proteomes" id="UP000823941"/>
    </source>
</evidence>
<dbReference type="CDD" id="cd00170">
    <property type="entry name" value="SEC14"/>
    <property type="match status" value="1"/>
</dbReference>
<proteinExistence type="predicted"/>
<dbReference type="InterPro" id="IPR036273">
    <property type="entry name" value="CRAL/TRIO_N_dom_sf"/>
</dbReference>
<dbReference type="Pfam" id="PF00650">
    <property type="entry name" value="CRAL_TRIO"/>
    <property type="match status" value="1"/>
</dbReference>
<dbReference type="SUPFAM" id="SSF46938">
    <property type="entry name" value="CRAL/TRIO N-terminal domain"/>
    <property type="match status" value="1"/>
</dbReference>
<comment type="caution">
    <text evidence="3">The sequence shown here is derived from an EMBL/GenBank/DDBJ whole genome shotgun (WGS) entry which is preliminary data.</text>
</comment>
<dbReference type="PANTHER" id="PTHR10174">
    <property type="entry name" value="ALPHA-TOCOPHEROL TRANSFER PROTEIN-RELATED"/>
    <property type="match status" value="1"/>
</dbReference>
<feature type="compositionally biased region" description="Basic and acidic residues" evidence="1">
    <location>
        <begin position="281"/>
        <end position="293"/>
    </location>
</feature>
<dbReference type="PROSITE" id="PS50191">
    <property type="entry name" value="CRAL_TRIO"/>
    <property type="match status" value="1"/>
</dbReference>
<dbReference type="PANTHER" id="PTHR10174:SF216">
    <property type="entry name" value="CRAL-TRIO DOMAIN-CONTAINING PROTEIN-RELATED"/>
    <property type="match status" value="1"/>
</dbReference>